<dbReference type="EMBL" id="JAOCIY010000051">
    <property type="protein sequence ID" value="MDH1481169.1"/>
    <property type="molecule type" value="Genomic_DNA"/>
</dbReference>
<dbReference type="AlphaFoldDB" id="A0AA42R0N6"/>
<feature type="signal peptide" evidence="1">
    <location>
        <begin position="1"/>
        <end position="23"/>
    </location>
</feature>
<keyword evidence="1" id="KW-0732">Signal</keyword>
<evidence type="ECO:0000256" key="1">
    <source>
        <dbReference type="SAM" id="SignalP"/>
    </source>
</evidence>
<dbReference type="RefSeq" id="WP_223349776.1">
    <property type="nucleotide sequence ID" value="NZ_CP039303.1"/>
</dbReference>
<proteinExistence type="predicted"/>
<accession>A0AA42R0N6</accession>
<organism evidence="2 3">
    <name type="scientific">Enterobacter cloacae</name>
    <dbReference type="NCBI Taxonomy" id="550"/>
    <lineage>
        <taxon>Bacteria</taxon>
        <taxon>Pseudomonadati</taxon>
        <taxon>Pseudomonadota</taxon>
        <taxon>Gammaproteobacteria</taxon>
        <taxon>Enterobacterales</taxon>
        <taxon>Enterobacteriaceae</taxon>
        <taxon>Enterobacter</taxon>
        <taxon>Enterobacter cloacae complex</taxon>
    </lineage>
</organism>
<comment type="caution">
    <text evidence="2">The sequence shown here is derived from an EMBL/GenBank/DDBJ whole genome shotgun (WGS) entry which is preliminary data.</text>
</comment>
<reference evidence="2" key="1">
    <citation type="submission" date="2022-09" db="EMBL/GenBank/DDBJ databases">
        <title>Intensive care unit water sources are persistently colonized with multi-drug resistant bacteria and are the site of extensive horizontal gene transfer of antibiotic resistance genes.</title>
        <authorList>
            <person name="Diorio-Toth L."/>
        </authorList>
    </citation>
    <scope>NUCLEOTIDE SEQUENCE</scope>
    <source>
        <strain evidence="2">GD03711</strain>
    </source>
</reference>
<evidence type="ECO:0000313" key="2">
    <source>
        <dbReference type="EMBL" id="MDH1481169.1"/>
    </source>
</evidence>
<sequence length="128" mass="14415">MMKILKLLTATILLSAFSHSAFADEQADAQMITNSTFCAMYSTRLTQTSDSGLQVKGVNLNARFNGPVFNRVLQVMNKTYGRTWLESNARNGSMTAMQLSQSELLYNPEYARQCDAFADKVEKEWRGK</sequence>
<protein>
    <submittedName>
        <fullName evidence="2">Uncharacterized protein</fullName>
    </submittedName>
</protein>
<evidence type="ECO:0000313" key="3">
    <source>
        <dbReference type="Proteomes" id="UP001161707"/>
    </source>
</evidence>
<name>A0AA42R0N6_ENTCL</name>
<feature type="chain" id="PRO_5041312711" evidence="1">
    <location>
        <begin position="24"/>
        <end position="128"/>
    </location>
</feature>
<dbReference type="Proteomes" id="UP001161707">
    <property type="component" value="Unassembled WGS sequence"/>
</dbReference>
<gene>
    <name evidence="2" type="ORF">N5E88_17020</name>
</gene>